<reference evidence="5 6" key="2">
    <citation type="submission" date="2018-11" db="EMBL/GenBank/DDBJ databases">
        <authorList>
            <consortium name="Pathogen Informatics"/>
        </authorList>
    </citation>
    <scope>NUCLEOTIDE SEQUENCE [LARGE SCALE GENOMIC DNA]</scope>
    <source>
        <strain evidence="5">Dakar</strain>
        <strain evidence="6">Dakar, Senegal</strain>
    </source>
</reference>
<dbReference type="EC" id="2.1.1.-" evidence="4"/>
<evidence type="ECO:0000313" key="6">
    <source>
        <dbReference type="Proteomes" id="UP000279833"/>
    </source>
</evidence>
<name>A0A183JFJ0_9TREM</name>
<dbReference type="STRING" id="6186.A0A183JFJ0"/>
<evidence type="ECO:0000313" key="7">
    <source>
        <dbReference type="WBParaSite" id="SCUD_0000145701-mRNA-1"/>
    </source>
</evidence>
<organism evidence="7">
    <name type="scientific">Schistosoma curassoni</name>
    <dbReference type="NCBI Taxonomy" id="6186"/>
    <lineage>
        <taxon>Eukaryota</taxon>
        <taxon>Metazoa</taxon>
        <taxon>Spiralia</taxon>
        <taxon>Lophotrochozoa</taxon>
        <taxon>Platyhelminthes</taxon>
        <taxon>Trematoda</taxon>
        <taxon>Digenea</taxon>
        <taxon>Strigeidida</taxon>
        <taxon>Schistosomatoidea</taxon>
        <taxon>Schistosomatidae</taxon>
        <taxon>Schistosoma</taxon>
    </lineage>
</organism>
<comment type="function">
    <text evidence="4">S-adenosyl-L-methionine-dependent methyltransferase.</text>
</comment>
<dbReference type="CDD" id="cd02440">
    <property type="entry name" value="AdoMet_MTases"/>
    <property type="match status" value="1"/>
</dbReference>
<dbReference type="GO" id="GO:0032259">
    <property type="term" value="P:methylation"/>
    <property type="evidence" value="ECO:0007669"/>
    <property type="project" value="UniProtKB-KW"/>
</dbReference>
<dbReference type="EMBL" id="UZAK01001178">
    <property type="protein sequence ID" value="VDO67803.1"/>
    <property type="molecule type" value="Genomic_DNA"/>
</dbReference>
<dbReference type="InterPro" id="IPR029063">
    <property type="entry name" value="SAM-dependent_MTases_sf"/>
</dbReference>
<evidence type="ECO:0000313" key="5">
    <source>
        <dbReference type="EMBL" id="VDO67803.1"/>
    </source>
</evidence>
<evidence type="ECO:0000256" key="1">
    <source>
        <dbReference type="ARBA" id="ARBA00009725"/>
    </source>
</evidence>
<dbReference type="WBParaSite" id="SCUD_0000145701-mRNA-1">
    <property type="protein sequence ID" value="SCUD_0000145701-mRNA-1"/>
    <property type="gene ID" value="SCUD_0000145701"/>
</dbReference>
<evidence type="ECO:0000256" key="3">
    <source>
        <dbReference type="ARBA" id="ARBA00022679"/>
    </source>
</evidence>
<evidence type="ECO:0000256" key="4">
    <source>
        <dbReference type="PIRNR" id="PIRNR037755"/>
    </source>
</evidence>
<comment type="similarity">
    <text evidence="1 4">Belongs to the methyltransferase superfamily. METL family.</text>
</comment>
<reference evidence="7" key="1">
    <citation type="submission" date="2016-06" db="UniProtKB">
        <authorList>
            <consortium name="WormBaseParasite"/>
        </authorList>
    </citation>
    <scope>IDENTIFICATION</scope>
</reference>
<keyword evidence="2 4" id="KW-0489">Methyltransferase</keyword>
<protein>
    <recommendedName>
        <fullName evidence="4">tRNA N(3)-methylcytidine methyltransferase</fullName>
        <ecNumber evidence="4">2.1.1.-</ecNumber>
    </recommendedName>
</protein>
<keyword evidence="3 4" id="KW-0808">Transferase</keyword>
<gene>
    <name evidence="5" type="ORF">SCUD_LOCUS1458</name>
</gene>
<accession>A0A183JFJ0</accession>
<dbReference type="InterPro" id="IPR026113">
    <property type="entry name" value="METTL2/6/8-like"/>
</dbReference>
<sequence length="257" mass="30675">MASEDCDDIFGRRYLTDASDVYEWNAWDDVQWTEEQENLAKEIILLNSTVRLPDDSQERIEILAHEYWDKFYSHHEDRFFKDRNCQFRSPGLLIYASDFSEKALSILKESKGYDADRCITFQHDITKTNDEIPCPRNSLDFLVLVFVLSAVNPELFHRTLKNLVTYLKPGGVLLFRDYGRFDLAQLRFKNGQCLKDNFYMRSDGTRVYFFTQDELHKLFTDVGLEKIQNKVDRRLIVNRKKKLKMYRIWIQCKYNKV</sequence>
<keyword evidence="6" id="KW-1185">Reference proteome</keyword>
<dbReference type="PANTHER" id="PTHR22809:SF11">
    <property type="entry name" value="TRNA N(3)-METHYLCYTIDINE METHYLTRANSFERASE METTL2"/>
    <property type="match status" value="1"/>
</dbReference>
<dbReference type="GO" id="GO:0052735">
    <property type="term" value="F:tRNA (cytidine-3-)-methyltransferase activity"/>
    <property type="evidence" value="ECO:0007669"/>
    <property type="project" value="TreeGrafter"/>
</dbReference>
<proteinExistence type="inferred from homology"/>
<dbReference type="Proteomes" id="UP000279833">
    <property type="component" value="Unassembled WGS sequence"/>
</dbReference>
<dbReference type="Pfam" id="PF13489">
    <property type="entry name" value="Methyltransf_23"/>
    <property type="match status" value="1"/>
</dbReference>
<dbReference type="Gene3D" id="3.40.50.150">
    <property type="entry name" value="Vaccinia Virus protein VP39"/>
    <property type="match status" value="1"/>
</dbReference>
<dbReference type="PANTHER" id="PTHR22809">
    <property type="entry name" value="METHYLTRANSFERASE-RELATED"/>
    <property type="match status" value="1"/>
</dbReference>
<evidence type="ECO:0000256" key="2">
    <source>
        <dbReference type="ARBA" id="ARBA00022603"/>
    </source>
</evidence>
<dbReference type="AlphaFoldDB" id="A0A183JFJ0"/>
<dbReference type="SUPFAM" id="SSF53335">
    <property type="entry name" value="S-adenosyl-L-methionine-dependent methyltransferases"/>
    <property type="match status" value="1"/>
</dbReference>
<dbReference type="PIRSF" id="PIRSF037755">
    <property type="entry name" value="Mettl2_prd"/>
    <property type="match status" value="1"/>
</dbReference>